<proteinExistence type="predicted"/>
<dbReference type="InterPro" id="IPR036034">
    <property type="entry name" value="PDZ_sf"/>
</dbReference>
<dbReference type="EMBL" id="FMYL01000005">
    <property type="protein sequence ID" value="SDB93139.1"/>
    <property type="molecule type" value="Genomic_DNA"/>
</dbReference>
<keyword evidence="3" id="KW-1185">Reference proteome</keyword>
<organism evidence="2 3">
    <name type="scientific">Acinetobacter boissieri</name>
    <dbReference type="NCBI Taxonomy" id="1219383"/>
    <lineage>
        <taxon>Bacteria</taxon>
        <taxon>Pseudomonadati</taxon>
        <taxon>Pseudomonadota</taxon>
        <taxon>Gammaproteobacteria</taxon>
        <taxon>Moraxellales</taxon>
        <taxon>Moraxellaceae</taxon>
        <taxon>Acinetobacter</taxon>
    </lineage>
</organism>
<evidence type="ECO:0000256" key="1">
    <source>
        <dbReference type="SAM" id="SignalP"/>
    </source>
</evidence>
<feature type="chain" id="PRO_5017341808" description="PDZ domain-containing protein" evidence="1">
    <location>
        <begin position="30"/>
        <end position="147"/>
    </location>
</feature>
<sequence length="147" mass="16645">MSTRTIINANSMFYCISIGLFLFTTSVEAQSPTTQTGTVSVNNASEKLVLQSTKNGVLVATFSQKKMDLDLKTKDIIITANEHKVSTPEDLMRLVRNTPTSHEIRLKVIRENKVFIVKTHKYMWQKFETPKPPELNKNTVQPPIPPK</sequence>
<evidence type="ECO:0000313" key="2">
    <source>
        <dbReference type="EMBL" id="SDB93139.1"/>
    </source>
</evidence>
<dbReference type="Proteomes" id="UP000242501">
    <property type="component" value="Unassembled WGS sequence"/>
</dbReference>
<evidence type="ECO:0000313" key="3">
    <source>
        <dbReference type="Proteomes" id="UP000242501"/>
    </source>
</evidence>
<dbReference type="SUPFAM" id="SSF50156">
    <property type="entry name" value="PDZ domain-like"/>
    <property type="match status" value="1"/>
</dbReference>
<gene>
    <name evidence="2" type="ORF">SAMN05421733_105165</name>
</gene>
<keyword evidence="1" id="KW-0732">Signal</keyword>
<dbReference type="AlphaFoldDB" id="A0A1G6HFV8"/>
<feature type="signal peptide" evidence="1">
    <location>
        <begin position="1"/>
        <end position="29"/>
    </location>
</feature>
<reference evidence="3" key="1">
    <citation type="submission" date="2016-09" db="EMBL/GenBank/DDBJ databases">
        <authorList>
            <person name="Varghese N."/>
            <person name="Submissions S."/>
        </authorList>
    </citation>
    <scope>NUCLEOTIDE SEQUENCE [LARGE SCALE GENOMIC DNA]</scope>
    <source>
        <strain evidence="3">ANC 4422</strain>
    </source>
</reference>
<name>A0A1G6HFV8_9GAMM</name>
<protein>
    <recommendedName>
        <fullName evidence="4">PDZ domain-containing protein</fullName>
    </recommendedName>
</protein>
<accession>A0A1G6HFV8</accession>
<evidence type="ECO:0008006" key="4">
    <source>
        <dbReference type="Google" id="ProtNLM"/>
    </source>
</evidence>
<dbReference type="Gene3D" id="2.30.42.60">
    <property type="match status" value="1"/>
</dbReference>
<dbReference type="RefSeq" id="WP_092747960.1">
    <property type="nucleotide sequence ID" value="NZ_FMYL01000005.1"/>
</dbReference>